<gene>
    <name evidence="1" type="ORF">NYG85_09035</name>
</gene>
<evidence type="ECO:0000313" key="2">
    <source>
        <dbReference type="Proteomes" id="UP001173801"/>
    </source>
</evidence>
<sequence>MRFYLFLCFVVFLFANDEIVAVDYENLLGVKKSGLFVKIDENLSQKEILFFNKTLKNADKIAVFDDKIYGIFDKNKFYKIDKNGKILAFIDKKFGRINDFKILKNEICLVGWDKNLSCYDDDFNLISAKNFNVILTALGRCSKVLLGDLNGNLINSNENFKHPIKQIECVDETIFLVFDNFILKKDEKGIKEVLNTKKEIAFVSVKSGEFIAIFKDKTKQRF</sequence>
<protein>
    <recommendedName>
        <fullName evidence="3">WG repeat-containing protein</fullName>
    </recommendedName>
</protein>
<name>A0ABT7HRJ7_9BACT</name>
<proteinExistence type="predicted"/>
<organism evidence="1 2">
    <name type="scientific">Campylobacter gastrosuis</name>
    <dbReference type="NCBI Taxonomy" id="2974576"/>
    <lineage>
        <taxon>Bacteria</taxon>
        <taxon>Pseudomonadati</taxon>
        <taxon>Campylobacterota</taxon>
        <taxon>Epsilonproteobacteria</taxon>
        <taxon>Campylobacterales</taxon>
        <taxon>Campylobacteraceae</taxon>
        <taxon>Campylobacter</taxon>
    </lineage>
</organism>
<reference evidence="1" key="1">
    <citation type="submission" date="2022-08" db="EMBL/GenBank/DDBJ databases">
        <authorList>
            <person name="Wang H."/>
        </authorList>
    </citation>
    <scope>NUCLEOTIDE SEQUENCE</scope>
    <source>
        <strain evidence="1">PS10</strain>
    </source>
</reference>
<dbReference type="RefSeq" id="WP_284938175.1">
    <property type="nucleotide sequence ID" value="NZ_JANURM010000014.1"/>
</dbReference>
<accession>A0ABT7HRJ7</accession>
<evidence type="ECO:0008006" key="3">
    <source>
        <dbReference type="Google" id="ProtNLM"/>
    </source>
</evidence>
<evidence type="ECO:0000313" key="1">
    <source>
        <dbReference type="EMBL" id="MDL0089500.1"/>
    </source>
</evidence>
<dbReference type="Proteomes" id="UP001173801">
    <property type="component" value="Unassembled WGS sequence"/>
</dbReference>
<dbReference type="EMBL" id="JANURM010000014">
    <property type="protein sequence ID" value="MDL0089500.1"/>
    <property type="molecule type" value="Genomic_DNA"/>
</dbReference>
<reference evidence="1" key="2">
    <citation type="journal article" date="2023" name="Microorganisms">
        <title>Isolation and Genomic Characteristics of Cat-Borne Campylobacter felis sp. nov. and Sheep-Borne Campylobacter ovis sp. nov.</title>
        <authorList>
            <person name="Wang H."/>
            <person name="Li Y."/>
            <person name="Gu Y."/>
            <person name="Zhou G."/>
            <person name="Chen X."/>
            <person name="Zhang X."/>
            <person name="Shao Z."/>
            <person name="Zhang J."/>
            <person name="Zhang M."/>
        </authorList>
    </citation>
    <scope>NUCLEOTIDE SEQUENCE</scope>
    <source>
        <strain evidence="1">PS10</strain>
    </source>
</reference>
<keyword evidence="2" id="KW-1185">Reference proteome</keyword>
<comment type="caution">
    <text evidence="1">The sequence shown here is derived from an EMBL/GenBank/DDBJ whole genome shotgun (WGS) entry which is preliminary data.</text>
</comment>